<sequence>MSGFSFGPLTPKRPLNDSSVFREGQRSWCRVWSTGLDLLVKVELGVLGKDAGGCAVAARTRLPPGIYVDPYELASLQRHNLTKKNSFSF</sequence>
<keyword evidence="5" id="KW-0812">Transmembrane</keyword>
<protein>
    <recommendedName>
        <fullName evidence="10">Phosphatidylinositol-glycan biosynthesis class X protein</fullName>
    </recommendedName>
</protein>
<dbReference type="Proteomes" id="UP000472269">
    <property type="component" value="Unplaced"/>
</dbReference>
<organism evidence="11 12">
    <name type="scientific">Athene cunicularia</name>
    <name type="common">Burrowing owl</name>
    <name type="synonym">Speotyto cunicularia</name>
    <dbReference type="NCBI Taxonomy" id="194338"/>
    <lineage>
        <taxon>Eukaryota</taxon>
        <taxon>Metazoa</taxon>
        <taxon>Chordata</taxon>
        <taxon>Craniata</taxon>
        <taxon>Vertebrata</taxon>
        <taxon>Euteleostomi</taxon>
        <taxon>Archelosauria</taxon>
        <taxon>Archosauria</taxon>
        <taxon>Dinosauria</taxon>
        <taxon>Saurischia</taxon>
        <taxon>Theropoda</taxon>
        <taxon>Coelurosauria</taxon>
        <taxon>Aves</taxon>
        <taxon>Neognathae</taxon>
        <taxon>Neoaves</taxon>
        <taxon>Telluraves</taxon>
        <taxon>Strigiformes</taxon>
        <taxon>Strigidae</taxon>
        <taxon>Athene</taxon>
    </lineage>
</organism>
<evidence type="ECO:0000313" key="12">
    <source>
        <dbReference type="Proteomes" id="UP000472269"/>
    </source>
</evidence>
<dbReference type="InterPro" id="IPR013233">
    <property type="entry name" value="PIG-X/PBN1"/>
</dbReference>
<dbReference type="GO" id="GO:0005789">
    <property type="term" value="C:endoplasmic reticulum membrane"/>
    <property type="evidence" value="ECO:0007669"/>
    <property type="project" value="UniProtKB-SubCell"/>
</dbReference>
<evidence type="ECO:0000256" key="6">
    <source>
        <dbReference type="ARBA" id="ARBA00022824"/>
    </source>
</evidence>
<accession>A0A663LUM3</accession>
<dbReference type="Pfam" id="PF08320">
    <property type="entry name" value="PIG-X"/>
    <property type="match status" value="1"/>
</dbReference>
<evidence type="ECO:0000256" key="2">
    <source>
        <dbReference type="ARBA" id="ARBA00004687"/>
    </source>
</evidence>
<name>A0A663LUM3_ATHCN</name>
<evidence type="ECO:0000256" key="9">
    <source>
        <dbReference type="ARBA" id="ARBA00023180"/>
    </source>
</evidence>
<reference evidence="11" key="2">
    <citation type="submission" date="2025-09" db="UniProtKB">
        <authorList>
            <consortium name="Ensembl"/>
        </authorList>
    </citation>
    <scope>IDENTIFICATION</scope>
</reference>
<keyword evidence="8" id="KW-0472">Membrane</keyword>
<keyword evidence="4 10" id="KW-0337">GPI-anchor biosynthesis</keyword>
<evidence type="ECO:0000256" key="10">
    <source>
        <dbReference type="RuleBase" id="RU366056"/>
    </source>
</evidence>
<dbReference type="UniPathway" id="UPA00196"/>
<comment type="function">
    <text evidence="10">Stabilizing subunit of the glycosylphosphatidylinositol-mannosyltransferase I complex which catalyzes the transfer of the first mannose, via an alpha-1,4 bond from a dolichol-phosphate-mannose (Dol-P-Man) to the glucosaminyl acyl phosphatidylinositol (GlcN-(acyl)PI) intermediate to generate alpha-D-Man-(1-&gt;4)-alpha-D-GlcN-(1-&gt;6)-(1-radyl,2-acyl-sn-glycero-3-phospho)-2-acyl-inositol and participates in the sixth step of the glycosylphosphatidylinositol-anchor biosynthesis. Probably acts by stabilizing the mannosyltransferase PIGM.</text>
</comment>
<evidence type="ECO:0000256" key="8">
    <source>
        <dbReference type="ARBA" id="ARBA00023136"/>
    </source>
</evidence>
<dbReference type="AlphaFoldDB" id="A0A663LUM3"/>
<evidence type="ECO:0000256" key="7">
    <source>
        <dbReference type="ARBA" id="ARBA00022989"/>
    </source>
</evidence>
<dbReference type="GO" id="GO:0006506">
    <property type="term" value="P:GPI anchor biosynthetic process"/>
    <property type="evidence" value="ECO:0007669"/>
    <property type="project" value="UniProtKB-UniPathway"/>
</dbReference>
<reference evidence="11" key="1">
    <citation type="submission" date="2025-08" db="UniProtKB">
        <authorList>
            <consortium name="Ensembl"/>
        </authorList>
    </citation>
    <scope>IDENTIFICATION</scope>
</reference>
<comment type="similarity">
    <text evidence="3 10">Belongs to the PIGX family.</text>
</comment>
<evidence type="ECO:0000256" key="1">
    <source>
        <dbReference type="ARBA" id="ARBA00004389"/>
    </source>
</evidence>
<keyword evidence="12" id="KW-1185">Reference proteome</keyword>
<keyword evidence="7" id="KW-1133">Transmembrane helix</keyword>
<comment type="subcellular location">
    <subcellularLocation>
        <location evidence="1 10">Endoplasmic reticulum membrane</location>
        <topology evidence="1 10">Single-pass membrane protein</topology>
    </subcellularLocation>
</comment>
<proteinExistence type="inferred from homology"/>
<comment type="pathway">
    <text evidence="2 10">Glycolipid biosynthesis; glycosylphosphatidylinositol-anchor biosynthesis.</text>
</comment>
<evidence type="ECO:0000256" key="4">
    <source>
        <dbReference type="ARBA" id="ARBA00022502"/>
    </source>
</evidence>
<dbReference type="Ensembl" id="ENSACUT00000003449.1">
    <property type="protein sequence ID" value="ENSACUP00000003238.1"/>
    <property type="gene ID" value="ENSACUG00000002230.1"/>
</dbReference>
<evidence type="ECO:0000256" key="3">
    <source>
        <dbReference type="ARBA" id="ARBA00010345"/>
    </source>
</evidence>
<evidence type="ECO:0000256" key="5">
    <source>
        <dbReference type="ARBA" id="ARBA00022692"/>
    </source>
</evidence>
<evidence type="ECO:0000313" key="11">
    <source>
        <dbReference type="Ensembl" id="ENSACUP00000003238.1"/>
    </source>
</evidence>
<keyword evidence="9" id="KW-0325">Glycoprotein</keyword>
<keyword evidence="6 10" id="KW-0256">Endoplasmic reticulum</keyword>